<keyword evidence="4 6" id="KW-1133">Transmembrane helix</keyword>
<dbReference type="PANTHER" id="PTHR32322">
    <property type="entry name" value="INNER MEMBRANE TRANSPORTER"/>
    <property type="match status" value="1"/>
</dbReference>
<dbReference type="EMBL" id="FLTX01000027">
    <property type="protein sequence ID" value="SBV51083.1"/>
    <property type="molecule type" value="Genomic_DNA"/>
</dbReference>
<evidence type="ECO:0000256" key="3">
    <source>
        <dbReference type="ARBA" id="ARBA00022692"/>
    </source>
</evidence>
<dbReference type="InterPro" id="IPR050638">
    <property type="entry name" value="AA-Vitamin_Transporters"/>
</dbReference>
<dbReference type="Proteomes" id="UP000092503">
    <property type="component" value="Unassembled WGS sequence"/>
</dbReference>
<comment type="subcellular location">
    <subcellularLocation>
        <location evidence="1">Membrane</location>
        <topology evidence="1">Multi-pass membrane protein</topology>
    </subcellularLocation>
</comment>
<dbReference type="InterPro" id="IPR000620">
    <property type="entry name" value="EamA_dom"/>
</dbReference>
<gene>
    <name evidence="8" type="ORF">XBLMG947_1867</name>
</gene>
<evidence type="ECO:0000256" key="5">
    <source>
        <dbReference type="ARBA" id="ARBA00023136"/>
    </source>
</evidence>
<dbReference type="SUPFAM" id="SSF103481">
    <property type="entry name" value="Multidrug resistance efflux transporter EmrE"/>
    <property type="match status" value="1"/>
</dbReference>
<dbReference type="AlphaFoldDB" id="A0A1C3NKZ5"/>
<feature type="domain" description="EamA" evidence="7">
    <location>
        <begin position="22"/>
        <end position="152"/>
    </location>
</feature>
<dbReference type="PANTHER" id="PTHR32322:SF2">
    <property type="entry name" value="EAMA DOMAIN-CONTAINING PROTEIN"/>
    <property type="match status" value="1"/>
</dbReference>
<feature type="transmembrane region" description="Helical" evidence="6">
    <location>
        <begin position="20"/>
        <end position="40"/>
    </location>
</feature>
<protein>
    <recommendedName>
        <fullName evidence="7">EamA domain-containing protein</fullName>
    </recommendedName>
</protein>
<evidence type="ECO:0000256" key="1">
    <source>
        <dbReference type="ARBA" id="ARBA00004141"/>
    </source>
</evidence>
<proteinExistence type="inferred from homology"/>
<reference evidence="8 9" key="1">
    <citation type="submission" date="2016-06" db="EMBL/GenBank/DDBJ databases">
        <authorList>
            <person name="Kjaerup R.B."/>
            <person name="Dalgaard T.S."/>
            <person name="Juul-Madsen H.R."/>
        </authorList>
    </citation>
    <scope>NUCLEOTIDE SEQUENCE [LARGE SCALE GENOMIC DNA]</scope>
    <source>
        <strain evidence="8">LMG947</strain>
    </source>
</reference>
<feature type="transmembrane region" description="Helical" evidence="6">
    <location>
        <begin position="137"/>
        <end position="153"/>
    </location>
</feature>
<feature type="transmembrane region" description="Helical" evidence="6">
    <location>
        <begin position="52"/>
        <end position="73"/>
    </location>
</feature>
<name>A0A1C3NKZ5_9XANT</name>
<feature type="transmembrane region" description="Helical" evidence="6">
    <location>
        <begin position="79"/>
        <end position="100"/>
    </location>
</feature>
<dbReference type="InterPro" id="IPR037185">
    <property type="entry name" value="EmrE-like"/>
</dbReference>
<dbReference type="GO" id="GO:0016020">
    <property type="term" value="C:membrane"/>
    <property type="evidence" value="ECO:0007669"/>
    <property type="project" value="UniProtKB-SubCell"/>
</dbReference>
<keyword evidence="3 6" id="KW-0812">Transmembrane</keyword>
<evidence type="ECO:0000313" key="9">
    <source>
        <dbReference type="Proteomes" id="UP000092503"/>
    </source>
</evidence>
<organism evidence="8 9">
    <name type="scientific">Xanthomonas bromi</name>
    <dbReference type="NCBI Taxonomy" id="56449"/>
    <lineage>
        <taxon>Bacteria</taxon>
        <taxon>Pseudomonadati</taxon>
        <taxon>Pseudomonadota</taxon>
        <taxon>Gammaproteobacteria</taxon>
        <taxon>Lysobacterales</taxon>
        <taxon>Lysobacteraceae</taxon>
        <taxon>Xanthomonas</taxon>
    </lineage>
</organism>
<evidence type="ECO:0000313" key="8">
    <source>
        <dbReference type="EMBL" id="SBV51083.1"/>
    </source>
</evidence>
<keyword evidence="5 6" id="KW-0472">Membrane</keyword>
<evidence type="ECO:0000259" key="7">
    <source>
        <dbReference type="Pfam" id="PF00892"/>
    </source>
</evidence>
<evidence type="ECO:0000256" key="2">
    <source>
        <dbReference type="ARBA" id="ARBA00007362"/>
    </source>
</evidence>
<evidence type="ECO:0000256" key="4">
    <source>
        <dbReference type="ARBA" id="ARBA00022989"/>
    </source>
</evidence>
<dbReference type="Pfam" id="PF00892">
    <property type="entry name" value="EamA"/>
    <property type="match status" value="1"/>
</dbReference>
<sequence length="157" mass="16216">MGFIGVLVLATGKSAGLSVGPAALAGATASLLYGIGYNLVKRHMGDLPPAASAASTLGCSALLLAPLAWWQWPTTPVPAVAWACATALGVVCTGLAFLMYYRLIQRIGPARASTVTYLVLVFGALLAWSLLGEPLTWTMLVAAVLILGSVAFSQRAR</sequence>
<feature type="transmembrane region" description="Helical" evidence="6">
    <location>
        <begin position="112"/>
        <end position="131"/>
    </location>
</feature>
<accession>A0A1C3NKZ5</accession>
<comment type="similarity">
    <text evidence="2">Belongs to the EamA transporter family.</text>
</comment>
<evidence type="ECO:0000256" key="6">
    <source>
        <dbReference type="SAM" id="Phobius"/>
    </source>
</evidence>